<keyword evidence="1" id="KW-0812">Transmembrane</keyword>
<reference evidence="2" key="1">
    <citation type="submission" date="2021-11" db="EMBL/GenBank/DDBJ databases">
        <title>Streptomyces corallinus and Kineosporia corallina sp. nov., two new coral-derived marine actinobacteria.</title>
        <authorList>
            <person name="Buangrab K."/>
            <person name="Sutthacheep M."/>
            <person name="Yeemin T."/>
            <person name="Harunari E."/>
            <person name="Igarashi Y."/>
            <person name="Sripreechasak P."/>
            <person name="Kanchanasin P."/>
            <person name="Tanasupawat S."/>
            <person name="Phongsopitanun W."/>
        </authorList>
    </citation>
    <scope>NUCLEOTIDE SEQUENCE</scope>
    <source>
        <strain evidence="2">JCM 31032</strain>
    </source>
</reference>
<keyword evidence="1" id="KW-0472">Membrane</keyword>
<evidence type="ECO:0000313" key="2">
    <source>
        <dbReference type="EMBL" id="MCD5310629.1"/>
    </source>
</evidence>
<feature type="transmembrane region" description="Helical" evidence="1">
    <location>
        <begin position="6"/>
        <end position="27"/>
    </location>
</feature>
<comment type="caution">
    <text evidence="2">The sequence shown here is derived from an EMBL/GenBank/DDBJ whole genome shotgun (WGS) entry which is preliminary data.</text>
</comment>
<protein>
    <submittedName>
        <fullName evidence="2">Uncharacterized protein</fullName>
    </submittedName>
</protein>
<proteinExistence type="predicted"/>
<dbReference type="AlphaFoldDB" id="A0A9X1SSI9"/>
<gene>
    <name evidence="2" type="ORF">LR394_06960</name>
</gene>
<dbReference type="Proteomes" id="UP001138997">
    <property type="component" value="Unassembled WGS sequence"/>
</dbReference>
<accession>A0A9X1SSI9</accession>
<feature type="transmembrane region" description="Helical" evidence="1">
    <location>
        <begin position="71"/>
        <end position="87"/>
    </location>
</feature>
<dbReference type="RefSeq" id="WP_231439674.1">
    <property type="nucleotide sequence ID" value="NZ_JAJOMB010000003.1"/>
</dbReference>
<keyword evidence="3" id="KW-1185">Reference proteome</keyword>
<evidence type="ECO:0000256" key="1">
    <source>
        <dbReference type="SAM" id="Phobius"/>
    </source>
</evidence>
<evidence type="ECO:0000313" key="3">
    <source>
        <dbReference type="Proteomes" id="UP001138997"/>
    </source>
</evidence>
<keyword evidence="1" id="KW-1133">Transmembrane helix</keyword>
<name>A0A9X1SSI9_9ACTN</name>
<dbReference type="EMBL" id="JAJOMB010000003">
    <property type="protein sequence ID" value="MCD5310629.1"/>
    <property type="molecule type" value="Genomic_DNA"/>
</dbReference>
<organism evidence="2 3">
    <name type="scientific">Kineosporia babensis</name>
    <dbReference type="NCBI Taxonomy" id="499548"/>
    <lineage>
        <taxon>Bacteria</taxon>
        <taxon>Bacillati</taxon>
        <taxon>Actinomycetota</taxon>
        <taxon>Actinomycetes</taxon>
        <taxon>Kineosporiales</taxon>
        <taxon>Kineosporiaceae</taxon>
        <taxon>Kineosporia</taxon>
    </lineage>
</organism>
<sequence>MNVVAWVASIILLLELFLVALSALLGLEVWRQRMWEVTGWRVVEPVRWLIAGFALVTGALIVLGLGEPRYAVAGGVLCAAASAVVLIRRMLVTAPGRGTGAYLTFLACGVLLTVSA</sequence>
<feature type="transmembrane region" description="Helical" evidence="1">
    <location>
        <begin position="48"/>
        <end position="65"/>
    </location>
</feature>